<feature type="compositionally biased region" description="Polar residues" evidence="1">
    <location>
        <begin position="97"/>
        <end position="106"/>
    </location>
</feature>
<feature type="compositionally biased region" description="Acidic residues" evidence="1">
    <location>
        <begin position="224"/>
        <end position="275"/>
    </location>
</feature>
<name>A0ABN8LX91_9CNID</name>
<dbReference type="EMBL" id="CALNXI010000199">
    <property type="protein sequence ID" value="CAH3021926.1"/>
    <property type="molecule type" value="Genomic_DNA"/>
</dbReference>
<sequence length="296" mass="32486">MAQVRKASGRDRATETTRELPQAIARSSSAGSIRKSITKVPSEGLIVLPPDKEFVRFENGGDSSTNCVSVVRVGSAGRVERNLQMARKKELEDEISTDSASASGITTDGELQKRETKCKPLKQTDKLDAKVDRKEEEEESESSDSDSSDSDEPETSASAAATEAKEGAAQAPVELKGKFLKAVMDEDYENAKELCQKILLLEPDNKTCSEFHAVIVEKIKQEDEKSDDSEESTEESSDETEEDENQESSEDDQDDDDDNEEDDDEDNESSSDDDFALPPGPINLIMGGLPIRPQKR</sequence>
<dbReference type="InterPro" id="IPR026703">
    <property type="entry name" value="ERICH2"/>
</dbReference>
<feature type="region of interest" description="Disordered" evidence="1">
    <location>
        <begin position="219"/>
        <end position="296"/>
    </location>
</feature>
<feature type="compositionally biased region" description="Low complexity" evidence="1">
    <location>
        <begin position="23"/>
        <end position="35"/>
    </location>
</feature>
<feature type="region of interest" description="Disordered" evidence="1">
    <location>
        <begin position="1"/>
        <end position="35"/>
    </location>
</feature>
<feature type="compositionally biased region" description="Acidic residues" evidence="1">
    <location>
        <begin position="135"/>
        <end position="154"/>
    </location>
</feature>
<feature type="compositionally biased region" description="Basic and acidic residues" evidence="1">
    <location>
        <begin position="110"/>
        <end position="134"/>
    </location>
</feature>
<accession>A0ABN8LX91</accession>
<dbReference type="PANTHER" id="PTHR21520:SF2">
    <property type="entry name" value="GLUTAMATE-RICH PROTEIN 2"/>
    <property type="match status" value="1"/>
</dbReference>
<feature type="region of interest" description="Disordered" evidence="1">
    <location>
        <begin position="78"/>
        <end position="173"/>
    </location>
</feature>
<evidence type="ECO:0000313" key="3">
    <source>
        <dbReference type="Proteomes" id="UP001159427"/>
    </source>
</evidence>
<organism evidence="2 3">
    <name type="scientific">Porites evermanni</name>
    <dbReference type="NCBI Taxonomy" id="104178"/>
    <lineage>
        <taxon>Eukaryota</taxon>
        <taxon>Metazoa</taxon>
        <taxon>Cnidaria</taxon>
        <taxon>Anthozoa</taxon>
        <taxon>Hexacorallia</taxon>
        <taxon>Scleractinia</taxon>
        <taxon>Fungiina</taxon>
        <taxon>Poritidae</taxon>
        <taxon>Porites</taxon>
    </lineage>
</organism>
<keyword evidence="3" id="KW-1185">Reference proteome</keyword>
<comment type="caution">
    <text evidence="2">The sequence shown here is derived from an EMBL/GenBank/DDBJ whole genome shotgun (WGS) entry which is preliminary data.</text>
</comment>
<evidence type="ECO:0000313" key="2">
    <source>
        <dbReference type="EMBL" id="CAH3021926.1"/>
    </source>
</evidence>
<feature type="compositionally biased region" description="Basic and acidic residues" evidence="1">
    <location>
        <begin position="8"/>
        <end position="18"/>
    </location>
</feature>
<reference evidence="2 3" key="1">
    <citation type="submission" date="2022-05" db="EMBL/GenBank/DDBJ databases">
        <authorList>
            <consortium name="Genoscope - CEA"/>
            <person name="William W."/>
        </authorList>
    </citation>
    <scope>NUCLEOTIDE SEQUENCE [LARGE SCALE GENOMIC DNA]</scope>
</reference>
<dbReference type="PANTHER" id="PTHR21520">
    <property type="entry name" value="GLUTAMATE-RICH PROTEIN 2"/>
    <property type="match status" value="1"/>
</dbReference>
<gene>
    <name evidence="2" type="ORF">PEVE_00013215</name>
</gene>
<dbReference type="Proteomes" id="UP001159427">
    <property type="component" value="Unassembled WGS sequence"/>
</dbReference>
<evidence type="ECO:0000256" key="1">
    <source>
        <dbReference type="SAM" id="MobiDB-lite"/>
    </source>
</evidence>
<protein>
    <submittedName>
        <fullName evidence="2">Uncharacterized protein</fullName>
    </submittedName>
</protein>
<proteinExistence type="predicted"/>